<dbReference type="Proteomes" id="UP000487268">
    <property type="component" value="Unassembled WGS sequence"/>
</dbReference>
<accession>A0A7K0BUT0</accession>
<reference evidence="1 2" key="1">
    <citation type="submission" date="2019-10" db="EMBL/GenBank/DDBJ databases">
        <title>Actinomadura rubteroloni sp. nov. and Actinomadura macrotermitis sp. nov., isolated from the gut of fungus growing-termite Macrotermes natalensis.</title>
        <authorList>
            <person name="Benndorf R."/>
            <person name="Martin K."/>
            <person name="Kuefner M."/>
            <person name="De Beer W."/>
            <person name="Kaster A.-K."/>
            <person name="Vollmers J."/>
            <person name="Poulsen M."/>
            <person name="Beemelmanns C."/>
        </authorList>
    </citation>
    <scope>NUCLEOTIDE SEQUENCE [LARGE SCALE GENOMIC DNA]</scope>
    <source>
        <strain evidence="1 2">RB68</strain>
    </source>
</reference>
<name>A0A7K0BUT0_9ACTN</name>
<dbReference type="NCBIfam" id="NF038083">
    <property type="entry name" value="CU044_5270_fam"/>
    <property type="match status" value="1"/>
</dbReference>
<organism evidence="1 2">
    <name type="scientific">Actinomadura macrotermitis</name>
    <dbReference type="NCBI Taxonomy" id="2585200"/>
    <lineage>
        <taxon>Bacteria</taxon>
        <taxon>Bacillati</taxon>
        <taxon>Actinomycetota</taxon>
        <taxon>Actinomycetes</taxon>
        <taxon>Streptosporangiales</taxon>
        <taxon>Thermomonosporaceae</taxon>
        <taxon>Actinomadura</taxon>
    </lineage>
</organism>
<protein>
    <recommendedName>
        <fullName evidence="3">CU044_5270 family protein</fullName>
    </recommendedName>
</protein>
<keyword evidence="2" id="KW-1185">Reference proteome</keyword>
<dbReference type="RefSeq" id="WP_153533065.1">
    <property type="nucleotide sequence ID" value="NZ_WEGH01000002.1"/>
</dbReference>
<gene>
    <name evidence="1" type="ORF">ACRB68_29840</name>
</gene>
<dbReference type="EMBL" id="WEGH01000002">
    <property type="protein sequence ID" value="MQY04921.1"/>
    <property type="molecule type" value="Genomic_DNA"/>
</dbReference>
<proteinExistence type="predicted"/>
<sequence length="384" mass="41584">MNDLDAVRALYPEDPPAPSAHTVAAARLRMTAAAPPPRRRWRLKAGLGLVAAATAGAAALTLLPSGGTPKPPGTVLSPQALLLAAATKAEKEPSKGAYWYTKRIDGMQRFPLGKDYLLDRRVEREVWAPSSPKEYSWGIERLLGIKPVDEAAWKRDGSPREWKVRGDGDFPAGRAGCIGPLGEGMNRSLTVTASPGERYALPWGAQPGWSGYAGHSYSVAQLAAMPVDPGALKVRLLKDMKRFGDGMTARDLDAWIFDLGIRLLVDRPAPSALRAAVYRMLAALPGVAGRGRVTDALGRTGQAIAMSRNAVETRIVVDPATGRLLSTEEVALYPGIERRKGQLLRYELIQEARWTARRPALPAERRNLTKDGVPVKEACKRYGS</sequence>
<dbReference type="AlphaFoldDB" id="A0A7K0BUT0"/>
<evidence type="ECO:0000313" key="2">
    <source>
        <dbReference type="Proteomes" id="UP000487268"/>
    </source>
</evidence>
<evidence type="ECO:0008006" key="3">
    <source>
        <dbReference type="Google" id="ProtNLM"/>
    </source>
</evidence>
<evidence type="ECO:0000313" key="1">
    <source>
        <dbReference type="EMBL" id="MQY04921.1"/>
    </source>
</evidence>
<dbReference type="OrthoDB" id="3467914at2"/>
<dbReference type="InterPro" id="IPR047789">
    <property type="entry name" value="CU044_5270-like"/>
</dbReference>
<comment type="caution">
    <text evidence="1">The sequence shown here is derived from an EMBL/GenBank/DDBJ whole genome shotgun (WGS) entry which is preliminary data.</text>
</comment>